<dbReference type="Pfam" id="PF20147">
    <property type="entry name" value="Crinkler"/>
    <property type="match status" value="1"/>
</dbReference>
<evidence type="ECO:0000313" key="6">
    <source>
        <dbReference type="EMBL" id="PKY49220.1"/>
    </source>
</evidence>
<feature type="region of interest" description="Disordered" evidence="4">
    <location>
        <begin position="39"/>
        <end position="64"/>
    </location>
</feature>
<dbReference type="EMBL" id="LLXI01000717">
    <property type="protein sequence ID" value="PKY49220.1"/>
    <property type="molecule type" value="Genomic_DNA"/>
</dbReference>
<evidence type="ECO:0000256" key="3">
    <source>
        <dbReference type="ARBA" id="ARBA00022525"/>
    </source>
</evidence>
<dbReference type="InterPro" id="IPR045379">
    <property type="entry name" value="Crinkler_N"/>
</dbReference>
<dbReference type="Proteomes" id="UP000234323">
    <property type="component" value="Unassembled WGS sequence"/>
</dbReference>
<accession>A0A2I1GRF6</accession>
<dbReference type="VEuPathDB" id="FungiDB:RhiirFUN_000974"/>
<dbReference type="VEuPathDB" id="FungiDB:FUN_022881"/>
<keyword evidence="7" id="KW-1185">Reference proteome</keyword>
<protein>
    <recommendedName>
        <fullName evidence="5">Crinkler effector protein N-terminal domain-containing protein</fullName>
    </recommendedName>
</protein>
<organism evidence="6 7">
    <name type="scientific">Rhizophagus irregularis</name>
    <dbReference type="NCBI Taxonomy" id="588596"/>
    <lineage>
        <taxon>Eukaryota</taxon>
        <taxon>Fungi</taxon>
        <taxon>Fungi incertae sedis</taxon>
        <taxon>Mucoromycota</taxon>
        <taxon>Glomeromycotina</taxon>
        <taxon>Glomeromycetes</taxon>
        <taxon>Glomerales</taxon>
        <taxon>Glomeraceae</taxon>
        <taxon>Rhizophagus</taxon>
    </lineage>
</organism>
<evidence type="ECO:0000259" key="5">
    <source>
        <dbReference type="Pfam" id="PF20147"/>
    </source>
</evidence>
<feature type="domain" description="Crinkler effector protein N-terminal" evidence="5">
    <location>
        <begin position="105"/>
        <end position="157"/>
    </location>
</feature>
<dbReference type="AlphaFoldDB" id="A0A2I1GRF6"/>
<evidence type="ECO:0000256" key="2">
    <source>
        <dbReference type="ARBA" id="ARBA00004613"/>
    </source>
</evidence>
<comment type="subcellular location">
    <subcellularLocation>
        <location evidence="1">Host cell</location>
    </subcellularLocation>
    <subcellularLocation>
        <location evidence="2">Secreted</location>
    </subcellularLocation>
</comment>
<reference evidence="6 7" key="1">
    <citation type="submission" date="2015-10" db="EMBL/GenBank/DDBJ databases">
        <title>Genome analyses suggest a sexual origin of heterokaryosis in a supposedly ancient asexual fungus.</title>
        <authorList>
            <person name="Ropars J."/>
            <person name="Sedzielewska K."/>
            <person name="Noel J."/>
            <person name="Charron P."/>
            <person name="Farinelli L."/>
            <person name="Marton T."/>
            <person name="Kruger M."/>
            <person name="Pelin A."/>
            <person name="Brachmann A."/>
            <person name="Corradi N."/>
        </authorList>
    </citation>
    <scope>NUCLEOTIDE SEQUENCE [LARGE SCALE GENOMIC DNA]</scope>
    <source>
        <strain evidence="6 7">A4</strain>
    </source>
</reference>
<evidence type="ECO:0000256" key="1">
    <source>
        <dbReference type="ARBA" id="ARBA00004340"/>
    </source>
</evidence>
<proteinExistence type="predicted"/>
<gene>
    <name evidence="6" type="ORF">RhiirA4_545134</name>
</gene>
<evidence type="ECO:0000256" key="4">
    <source>
        <dbReference type="SAM" id="MobiDB-lite"/>
    </source>
</evidence>
<comment type="caution">
    <text evidence="6">The sequence shown here is derived from an EMBL/GenBank/DDBJ whole genome shotgun (WGS) entry which is preliminary data.</text>
</comment>
<keyword evidence="3" id="KW-0964">Secreted</keyword>
<sequence length="346" mass="40068">MAIIFNLHNNPILIESILDINNANETDINQNSGYLNGLENNRGNNPAVNLETNPKSIKEEENTEIDEVDEESNTSLDDITHPINDTSAKWKLITFFNNNIDPLFVKGDTFENAFLVDVEKGQPVVHLKDAIKAKKAPEFDNFPADKLKLWKVEIDYWPTSPPKKHIHVIVKLPLLSLEEVLSCIPPSAYYPSDTCRSLSSTNVGGVWPTKITRWEEFLDNVIHHNFDDKIQRFNRPRFLEKVVETNVYTALEANMFCILNEALPWENIVFRSRRTPTSKMVIFDLQPLYLLDFWTYNYLRRPALPRNDSTIDLFVPDYTLTMRLMGFQSWHSKSRESSFTIFTGFH</sequence>
<name>A0A2I1GRF6_9GLOM</name>
<evidence type="ECO:0000313" key="7">
    <source>
        <dbReference type="Proteomes" id="UP000234323"/>
    </source>
</evidence>
<dbReference type="GO" id="GO:0005576">
    <property type="term" value="C:extracellular region"/>
    <property type="evidence" value="ECO:0007669"/>
    <property type="project" value="UniProtKB-SubCell"/>
</dbReference>
<dbReference type="GO" id="GO:0043657">
    <property type="term" value="C:host cell"/>
    <property type="evidence" value="ECO:0007669"/>
    <property type="project" value="UniProtKB-SubCell"/>
</dbReference>
<feature type="compositionally biased region" description="Polar residues" evidence="4">
    <location>
        <begin position="39"/>
        <end position="55"/>
    </location>
</feature>